<reference evidence="3" key="1">
    <citation type="submission" date="2021-01" db="EMBL/GenBank/DDBJ databases">
        <title>Genomic Encyclopedia of Type Strains, Phase IV (KMG-IV): sequencing the most valuable type-strain genomes for metagenomic binning, comparative biology and taxonomic classification.</title>
        <authorList>
            <person name="Goeker M."/>
        </authorList>
    </citation>
    <scope>NUCLEOTIDE SEQUENCE</scope>
    <source>
        <strain evidence="3">DSM 23230</strain>
    </source>
</reference>
<name>A0A939BQA0_9FIRM</name>
<dbReference type="PANTHER" id="PTHR43155">
    <property type="entry name" value="CYCLIC DI-GMP PHOSPHODIESTERASE PA4108-RELATED"/>
    <property type="match status" value="1"/>
</dbReference>
<dbReference type="AlphaFoldDB" id="A0A939BQA0"/>
<dbReference type="EMBL" id="JAFBDQ010000019">
    <property type="protein sequence ID" value="MBM7557888.1"/>
    <property type="molecule type" value="Genomic_DNA"/>
</dbReference>
<dbReference type="Proteomes" id="UP000774000">
    <property type="component" value="Unassembled WGS sequence"/>
</dbReference>
<accession>A0A939BQA0</accession>
<dbReference type="SMART" id="SM00471">
    <property type="entry name" value="HDc"/>
    <property type="match status" value="2"/>
</dbReference>
<feature type="domain" description="HD-GYP" evidence="2">
    <location>
        <begin position="8"/>
        <end position="204"/>
    </location>
</feature>
<dbReference type="SUPFAM" id="SSF109604">
    <property type="entry name" value="HD-domain/PDEase-like"/>
    <property type="match status" value="2"/>
</dbReference>
<proteinExistence type="predicted"/>
<evidence type="ECO:0000313" key="3">
    <source>
        <dbReference type="EMBL" id="MBM7557888.1"/>
    </source>
</evidence>
<feature type="domain" description="HD-GYP" evidence="2">
    <location>
        <begin position="224"/>
        <end position="417"/>
    </location>
</feature>
<dbReference type="RefSeq" id="WP_204702758.1">
    <property type="nucleotide sequence ID" value="NZ_JAFBDQ010000019.1"/>
</dbReference>
<gene>
    <name evidence="3" type="ORF">JOC47_002756</name>
</gene>
<dbReference type="Pfam" id="PF13487">
    <property type="entry name" value="HD_5"/>
    <property type="match status" value="1"/>
</dbReference>
<keyword evidence="4" id="KW-1185">Reference proteome</keyword>
<dbReference type="CDD" id="cd00077">
    <property type="entry name" value="HDc"/>
    <property type="match status" value="2"/>
</dbReference>
<protein>
    <submittedName>
        <fullName evidence="3">HD-GYP domain-containing protein (C-di-GMP phosphodiesterase class II)</fullName>
    </submittedName>
</protein>
<evidence type="ECO:0000259" key="1">
    <source>
        <dbReference type="PROSITE" id="PS51831"/>
    </source>
</evidence>
<dbReference type="Pfam" id="PF01966">
    <property type="entry name" value="HD"/>
    <property type="match status" value="1"/>
</dbReference>
<feature type="domain" description="HD" evidence="1">
    <location>
        <begin position="246"/>
        <end position="365"/>
    </location>
</feature>
<dbReference type="InterPro" id="IPR037522">
    <property type="entry name" value="HD_GYP_dom"/>
</dbReference>
<evidence type="ECO:0000313" key="4">
    <source>
        <dbReference type="Proteomes" id="UP000774000"/>
    </source>
</evidence>
<dbReference type="InterPro" id="IPR003607">
    <property type="entry name" value="HD/PDEase_dom"/>
</dbReference>
<comment type="caution">
    <text evidence="3">The sequence shown here is derived from an EMBL/GenBank/DDBJ whole genome shotgun (WGS) entry which is preliminary data.</text>
</comment>
<sequence>MTDETDRLEISLFDLILSISHNLDLIYQDLEWHHEKVAYITYEIVSELNYTEQEKKTLIMAAALHDIGILNLEHKKIDVIEEVELNGEEKIVEHAKVGAVLINKFQELFGFEGMENLVQYHHAHWDNGESNTYQGRKDRFGSHILHLADRVAILTKGDNYVLNQKDEIMNKIKSNSGSIFAPRLVEILERFAERESFWLTLDTPKIIEKKLKKNRKVDLNVKLDIEQLLEVSKFFSQIIDLRSRFTFVHSQGVAAVSSKLAEKLSWSEREVKKIKIAGYLHDLGKLTTPKEILDKPGKLTAEEYKIIQSHTFHTYHSLDMLGLTEIRNWAAFHHERLDGTGYPFKIGELSTGSRIMAVADVFTAITENRPYRSGMKKKKAISVLESMAADDKLDRELVNIVVNNYQEFNSLRDDIQIKHSTEDKFIV</sequence>
<dbReference type="PANTHER" id="PTHR43155:SF1">
    <property type="entry name" value="3'3'-CGAMP-SPECIFIC PHOSPHODIESTERASE 1"/>
    <property type="match status" value="1"/>
</dbReference>
<dbReference type="PROSITE" id="PS51832">
    <property type="entry name" value="HD_GYP"/>
    <property type="match status" value="2"/>
</dbReference>
<dbReference type="PROSITE" id="PS51831">
    <property type="entry name" value="HD"/>
    <property type="match status" value="1"/>
</dbReference>
<dbReference type="InterPro" id="IPR006674">
    <property type="entry name" value="HD_domain"/>
</dbReference>
<dbReference type="Gene3D" id="1.10.3210.10">
    <property type="entry name" value="Hypothetical protein af1432"/>
    <property type="match status" value="2"/>
</dbReference>
<evidence type="ECO:0000259" key="2">
    <source>
        <dbReference type="PROSITE" id="PS51832"/>
    </source>
</evidence>
<organism evidence="3 4">
    <name type="scientific">Halanaerobacter jeridensis</name>
    <dbReference type="NCBI Taxonomy" id="706427"/>
    <lineage>
        <taxon>Bacteria</taxon>
        <taxon>Bacillati</taxon>
        <taxon>Bacillota</taxon>
        <taxon>Clostridia</taxon>
        <taxon>Halanaerobiales</taxon>
        <taxon>Halobacteroidaceae</taxon>
        <taxon>Halanaerobacter</taxon>
    </lineage>
</organism>